<reference evidence="1 2" key="1">
    <citation type="journal article" date="2019" name="Gigascience">
        <title>Whole-genome sequence of the oriental lung fluke Paragonimus westermani.</title>
        <authorList>
            <person name="Oey H."/>
            <person name="Zakrzewski M."/>
            <person name="Narain K."/>
            <person name="Devi K.R."/>
            <person name="Agatsuma T."/>
            <person name="Nawaratna S."/>
            <person name="Gobert G.N."/>
            <person name="Jones M.K."/>
            <person name="Ragan M.A."/>
            <person name="McManus D.P."/>
            <person name="Krause L."/>
        </authorList>
    </citation>
    <scope>NUCLEOTIDE SEQUENCE [LARGE SCALE GENOMIC DNA]</scope>
    <source>
        <strain evidence="1 2">IND2009</strain>
    </source>
</reference>
<gene>
    <name evidence="1" type="ORF">DEA37_0004862</name>
</gene>
<dbReference type="EMBL" id="QNGE01006021">
    <property type="protein sequence ID" value="KAA3671668.1"/>
    <property type="molecule type" value="Genomic_DNA"/>
</dbReference>
<organism evidence="1 2">
    <name type="scientific">Paragonimus westermani</name>
    <dbReference type="NCBI Taxonomy" id="34504"/>
    <lineage>
        <taxon>Eukaryota</taxon>
        <taxon>Metazoa</taxon>
        <taxon>Spiralia</taxon>
        <taxon>Lophotrochozoa</taxon>
        <taxon>Platyhelminthes</taxon>
        <taxon>Trematoda</taxon>
        <taxon>Digenea</taxon>
        <taxon>Plagiorchiida</taxon>
        <taxon>Troglotremata</taxon>
        <taxon>Troglotrematidae</taxon>
        <taxon>Paragonimus</taxon>
    </lineage>
</organism>
<sequence length="203" mass="22079">MCLGSGHCIYDCRIQSKCGVENCGVGHHRLLHSVRHLTSESTEGAARTNCESTRTAQRGVIMGVIPVRVFDPTEDVLTYAFLDIDSDTTVMNQELTDRLNLTGDPSEVRTTIIIDSQLIPGRTVALKIHSLDGVVKVAVGSEYSVPSLRMTPQVDGIRNEICEWPPLEGVHSGEIPDKRASILIGNAVPDAFCVLDQKLGGRK</sequence>
<keyword evidence="2" id="KW-1185">Reference proteome</keyword>
<accession>A0A5J4N871</accession>
<evidence type="ECO:0000313" key="2">
    <source>
        <dbReference type="Proteomes" id="UP000324629"/>
    </source>
</evidence>
<dbReference type="AlphaFoldDB" id="A0A5J4N871"/>
<evidence type="ECO:0000313" key="1">
    <source>
        <dbReference type="EMBL" id="KAA3671668.1"/>
    </source>
</evidence>
<dbReference type="PANTHER" id="PTHR47331">
    <property type="entry name" value="PHD-TYPE DOMAIN-CONTAINING PROTEIN"/>
    <property type="match status" value="1"/>
</dbReference>
<name>A0A5J4N871_9TREM</name>
<dbReference type="Proteomes" id="UP000324629">
    <property type="component" value="Unassembled WGS sequence"/>
</dbReference>
<proteinExistence type="predicted"/>
<protein>
    <submittedName>
        <fullName evidence="1">Uncharacterized protein</fullName>
    </submittedName>
</protein>
<dbReference type="PANTHER" id="PTHR47331:SF1">
    <property type="entry name" value="GAG-LIKE PROTEIN"/>
    <property type="match status" value="1"/>
</dbReference>
<comment type="caution">
    <text evidence="1">The sequence shown here is derived from an EMBL/GenBank/DDBJ whole genome shotgun (WGS) entry which is preliminary data.</text>
</comment>